<feature type="domain" description="VWFA" evidence="3">
    <location>
        <begin position="1"/>
        <end position="163"/>
    </location>
</feature>
<dbReference type="GO" id="GO:0000027">
    <property type="term" value="P:ribosomal large subunit assembly"/>
    <property type="evidence" value="ECO:0007669"/>
    <property type="project" value="TreeGrafter"/>
</dbReference>
<reference evidence="4 6" key="2">
    <citation type="journal article" date="2013" name="Nature">
        <title>Insights into bilaterian evolution from three spiralian genomes.</title>
        <authorList>
            <person name="Simakov O."/>
            <person name="Marletaz F."/>
            <person name="Cho S.J."/>
            <person name="Edsinger-Gonzales E."/>
            <person name="Havlak P."/>
            <person name="Hellsten U."/>
            <person name="Kuo D.H."/>
            <person name="Larsson T."/>
            <person name="Lv J."/>
            <person name="Arendt D."/>
            <person name="Savage R."/>
            <person name="Osoegawa K."/>
            <person name="de Jong P."/>
            <person name="Grimwood J."/>
            <person name="Chapman J.A."/>
            <person name="Shapiro H."/>
            <person name="Aerts A."/>
            <person name="Otillar R.P."/>
            <person name="Terry A.Y."/>
            <person name="Boore J.L."/>
            <person name="Grigoriev I.V."/>
            <person name="Lindberg D.R."/>
            <person name="Seaver E.C."/>
            <person name="Weisblat D.A."/>
            <person name="Putnam N.H."/>
            <person name="Rokhsar D.S."/>
        </authorList>
    </citation>
    <scope>NUCLEOTIDE SEQUENCE</scope>
    <source>
        <strain evidence="4 6">I ESC-2004</strain>
    </source>
</reference>
<dbReference type="GO" id="GO:0005524">
    <property type="term" value="F:ATP binding"/>
    <property type="evidence" value="ECO:0007669"/>
    <property type="project" value="UniProtKB-KW"/>
</dbReference>
<sequence length="175" mass="19673">MSVCSFGESVKLLHPLHEQFTAQSGGKLLQQFTFDQKKTKVAELLRQVTGVMMKSRQRQQGTVSHPDTSQLLLIVSDGRGLFLEGVDTVKAAVRQAREAKLFVVFVIIDSPTNKDSILDIRVPLFKPGNQLPEIRSYLDSFPFPFYVILRDINSLPHTLSDALRQWFELVTAADA</sequence>
<dbReference type="EnsemblMetazoa" id="CapteT156463">
    <property type="protein sequence ID" value="CapteP156463"/>
    <property type="gene ID" value="CapteG156463"/>
</dbReference>
<evidence type="ECO:0000256" key="2">
    <source>
        <dbReference type="ARBA" id="ARBA00022840"/>
    </source>
</evidence>
<dbReference type="AlphaFoldDB" id="R7TRQ8"/>
<keyword evidence="2" id="KW-0067">ATP-binding</keyword>
<dbReference type="STRING" id="283909.R7TRQ8"/>
<proteinExistence type="predicted"/>
<keyword evidence="6" id="KW-1185">Reference proteome</keyword>
<dbReference type="GO" id="GO:0005634">
    <property type="term" value="C:nucleus"/>
    <property type="evidence" value="ECO:0007669"/>
    <property type="project" value="TreeGrafter"/>
</dbReference>
<reference evidence="5" key="3">
    <citation type="submission" date="2015-06" db="UniProtKB">
        <authorList>
            <consortium name="EnsemblMetazoa"/>
        </authorList>
    </citation>
    <scope>IDENTIFICATION</scope>
</reference>
<evidence type="ECO:0000256" key="1">
    <source>
        <dbReference type="ARBA" id="ARBA00022741"/>
    </source>
</evidence>
<dbReference type="Proteomes" id="UP000014760">
    <property type="component" value="Unassembled WGS sequence"/>
</dbReference>
<dbReference type="PROSITE" id="PS50234">
    <property type="entry name" value="VWFA"/>
    <property type="match status" value="1"/>
</dbReference>
<dbReference type="InterPro" id="IPR036465">
    <property type="entry name" value="vWFA_dom_sf"/>
</dbReference>
<dbReference type="EMBL" id="AMQN01029384">
    <property type="status" value="NOT_ANNOTATED_CDS"/>
    <property type="molecule type" value="Genomic_DNA"/>
</dbReference>
<dbReference type="OrthoDB" id="422220at2759"/>
<evidence type="ECO:0000313" key="4">
    <source>
        <dbReference type="EMBL" id="ELT94186.1"/>
    </source>
</evidence>
<dbReference type="GO" id="GO:0000055">
    <property type="term" value="P:ribosomal large subunit export from nucleus"/>
    <property type="evidence" value="ECO:0007669"/>
    <property type="project" value="TreeGrafter"/>
</dbReference>
<dbReference type="InterPro" id="IPR002035">
    <property type="entry name" value="VWF_A"/>
</dbReference>
<dbReference type="SUPFAM" id="SSF53300">
    <property type="entry name" value="vWA-like"/>
    <property type="match status" value="1"/>
</dbReference>
<dbReference type="PANTHER" id="PTHR48103">
    <property type="entry name" value="MIDASIN-RELATED"/>
    <property type="match status" value="1"/>
</dbReference>
<protein>
    <recommendedName>
        <fullName evidence="3">VWFA domain-containing protein</fullName>
    </recommendedName>
</protein>
<reference evidence="6" key="1">
    <citation type="submission" date="2012-12" db="EMBL/GenBank/DDBJ databases">
        <authorList>
            <person name="Hellsten U."/>
            <person name="Grimwood J."/>
            <person name="Chapman J.A."/>
            <person name="Shapiro H."/>
            <person name="Aerts A."/>
            <person name="Otillar R.P."/>
            <person name="Terry A.Y."/>
            <person name="Boore J.L."/>
            <person name="Simakov O."/>
            <person name="Marletaz F."/>
            <person name="Cho S.-J."/>
            <person name="Edsinger-Gonzales E."/>
            <person name="Havlak P."/>
            <person name="Kuo D.-H."/>
            <person name="Larsson T."/>
            <person name="Lv J."/>
            <person name="Arendt D."/>
            <person name="Savage R."/>
            <person name="Osoegawa K."/>
            <person name="de Jong P."/>
            <person name="Lindberg D.R."/>
            <person name="Seaver E.C."/>
            <person name="Weisblat D.A."/>
            <person name="Putnam N.H."/>
            <person name="Grigoriev I.V."/>
            <person name="Rokhsar D.S."/>
        </authorList>
    </citation>
    <scope>NUCLEOTIDE SEQUENCE</scope>
    <source>
        <strain evidence="6">I ESC-2004</strain>
    </source>
</reference>
<evidence type="ECO:0000313" key="5">
    <source>
        <dbReference type="EnsemblMetazoa" id="CapteP156463"/>
    </source>
</evidence>
<accession>R7TRQ8</accession>
<evidence type="ECO:0000313" key="6">
    <source>
        <dbReference type="Proteomes" id="UP000014760"/>
    </source>
</evidence>
<dbReference type="HOGENOM" id="CLU_122952_0_0_1"/>
<gene>
    <name evidence="4" type="ORF">CAPTEDRAFT_156463</name>
</gene>
<dbReference type="PANTHER" id="PTHR48103:SF2">
    <property type="entry name" value="MIDASIN"/>
    <property type="match status" value="1"/>
</dbReference>
<organism evidence="4">
    <name type="scientific">Capitella teleta</name>
    <name type="common">Polychaete worm</name>
    <dbReference type="NCBI Taxonomy" id="283909"/>
    <lineage>
        <taxon>Eukaryota</taxon>
        <taxon>Metazoa</taxon>
        <taxon>Spiralia</taxon>
        <taxon>Lophotrochozoa</taxon>
        <taxon>Annelida</taxon>
        <taxon>Polychaeta</taxon>
        <taxon>Sedentaria</taxon>
        <taxon>Scolecida</taxon>
        <taxon>Capitellidae</taxon>
        <taxon>Capitella</taxon>
    </lineage>
</organism>
<name>R7TRQ8_CAPTE</name>
<evidence type="ECO:0000259" key="3">
    <source>
        <dbReference type="PROSITE" id="PS50234"/>
    </source>
</evidence>
<dbReference type="GO" id="GO:0030687">
    <property type="term" value="C:preribosome, large subunit precursor"/>
    <property type="evidence" value="ECO:0007669"/>
    <property type="project" value="TreeGrafter"/>
</dbReference>
<keyword evidence="1" id="KW-0547">Nucleotide-binding</keyword>
<dbReference type="EMBL" id="KB309521">
    <property type="protein sequence ID" value="ELT94186.1"/>
    <property type="molecule type" value="Genomic_DNA"/>
</dbReference>